<accession>A0A9X1UKB2</accession>
<organism evidence="5 6">
    <name type="scientific">Paraburkholderia tagetis</name>
    <dbReference type="NCBI Taxonomy" id="2913261"/>
    <lineage>
        <taxon>Bacteria</taxon>
        <taxon>Pseudomonadati</taxon>
        <taxon>Pseudomonadota</taxon>
        <taxon>Betaproteobacteria</taxon>
        <taxon>Burkholderiales</taxon>
        <taxon>Burkholderiaceae</taxon>
        <taxon>Paraburkholderia</taxon>
    </lineage>
</organism>
<dbReference type="GO" id="GO:0005524">
    <property type="term" value="F:ATP binding"/>
    <property type="evidence" value="ECO:0007669"/>
    <property type="project" value="UniProtKB-KW"/>
</dbReference>
<keyword evidence="1" id="KW-0547">Nucleotide-binding</keyword>
<dbReference type="Proteomes" id="UP001139308">
    <property type="component" value="Unassembled WGS sequence"/>
</dbReference>
<dbReference type="EMBL" id="JAKLJA010000004">
    <property type="protein sequence ID" value="MCG5073211.1"/>
    <property type="molecule type" value="Genomic_DNA"/>
</dbReference>
<dbReference type="SMART" id="SM00797">
    <property type="entry name" value="AHS2"/>
    <property type="match status" value="1"/>
</dbReference>
<evidence type="ECO:0000256" key="1">
    <source>
        <dbReference type="ARBA" id="ARBA00022741"/>
    </source>
</evidence>
<reference evidence="5" key="1">
    <citation type="submission" date="2022-01" db="EMBL/GenBank/DDBJ databases">
        <title>Genome sequence and assembly of Parabukholderia sp. RG36.</title>
        <authorList>
            <person name="Chhetri G."/>
        </authorList>
    </citation>
    <scope>NUCLEOTIDE SEQUENCE</scope>
    <source>
        <strain evidence="5">RG36</strain>
    </source>
</reference>
<sequence length="334" mass="35910">MPTDTLNVIEVLKPGLATSVQDTGRQGYYHVGIPPSGSLDQYSSRAANLLVGNAQDAAVLEFTLLGPELLFHSDALVALTGAEMTPKIDGVGYTGNTALRIRAGSKLTFDYVKRGARAYLAIAGGIDVPAVLGSRSTYTLGAIGGLDGRRLQKGDRITTGTARAKLSEGLELPAALRAKLDTTVELRVLTGLYHYRLTSESAQTFFEDEWTVAPEADRIGYRYKNGRPLHFKDREQPFGAGADPSNIVDACYPIGSIQVPAGLEPIILHRDAVSGGGYATIGTVISADMDLIGQMQPNHRARFTSVTMSEALAARREYQHRLALLREALARQPV</sequence>
<evidence type="ECO:0000259" key="4">
    <source>
        <dbReference type="SMART" id="SM00797"/>
    </source>
</evidence>
<keyword evidence="2" id="KW-0378">Hydrolase</keyword>
<dbReference type="InterPro" id="IPR029000">
    <property type="entry name" value="Cyclophilin-like_dom_sf"/>
</dbReference>
<dbReference type="PANTHER" id="PTHR43309:SF3">
    <property type="entry name" value="5-OXOPROLINASE SUBUNIT C"/>
    <property type="match status" value="1"/>
</dbReference>
<dbReference type="SUPFAM" id="SSF50891">
    <property type="entry name" value="Cyclophilin-like"/>
    <property type="match status" value="1"/>
</dbReference>
<feature type="domain" description="Carboxyltransferase" evidence="4">
    <location>
        <begin position="30"/>
        <end position="321"/>
    </location>
</feature>
<name>A0A9X1UKB2_9BURK</name>
<dbReference type="PANTHER" id="PTHR43309">
    <property type="entry name" value="5-OXOPROLINASE SUBUNIT C"/>
    <property type="match status" value="1"/>
</dbReference>
<dbReference type="RefSeq" id="WP_238462953.1">
    <property type="nucleotide sequence ID" value="NZ_JAKLJA010000004.1"/>
</dbReference>
<dbReference type="Pfam" id="PF02626">
    <property type="entry name" value="CT_A_B"/>
    <property type="match status" value="1"/>
</dbReference>
<dbReference type="AlphaFoldDB" id="A0A9X1UKB2"/>
<evidence type="ECO:0000313" key="5">
    <source>
        <dbReference type="EMBL" id="MCG5073211.1"/>
    </source>
</evidence>
<evidence type="ECO:0000256" key="2">
    <source>
        <dbReference type="ARBA" id="ARBA00022801"/>
    </source>
</evidence>
<keyword evidence="6" id="KW-1185">Reference proteome</keyword>
<evidence type="ECO:0000256" key="3">
    <source>
        <dbReference type="ARBA" id="ARBA00022840"/>
    </source>
</evidence>
<dbReference type="InterPro" id="IPR052708">
    <property type="entry name" value="PxpC"/>
</dbReference>
<dbReference type="Gene3D" id="2.40.100.10">
    <property type="entry name" value="Cyclophilin-like"/>
    <property type="match status" value="1"/>
</dbReference>
<dbReference type="InterPro" id="IPR003778">
    <property type="entry name" value="CT_A_B"/>
</dbReference>
<proteinExistence type="predicted"/>
<keyword evidence="3" id="KW-0067">ATP-binding</keyword>
<comment type="caution">
    <text evidence="5">The sequence shown here is derived from an EMBL/GenBank/DDBJ whole genome shotgun (WGS) entry which is preliminary data.</text>
</comment>
<dbReference type="GO" id="GO:0016787">
    <property type="term" value="F:hydrolase activity"/>
    <property type="evidence" value="ECO:0007669"/>
    <property type="project" value="UniProtKB-KW"/>
</dbReference>
<evidence type="ECO:0000313" key="6">
    <source>
        <dbReference type="Proteomes" id="UP001139308"/>
    </source>
</evidence>
<gene>
    <name evidence="5" type="ORF">L5014_07510</name>
</gene>
<dbReference type="NCBIfam" id="TIGR00724">
    <property type="entry name" value="urea_amlyse_rel"/>
    <property type="match status" value="1"/>
</dbReference>
<protein>
    <submittedName>
        <fullName evidence="5">Biotin-dependent carboxyltransferase family protein</fullName>
    </submittedName>
</protein>